<dbReference type="Proteomes" id="UP001152320">
    <property type="component" value="Chromosome 3"/>
</dbReference>
<evidence type="ECO:0000313" key="3">
    <source>
        <dbReference type="EMBL" id="KAJ8044576.1"/>
    </source>
</evidence>
<evidence type="ECO:0000256" key="1">
    <source>
        <dbReference type="ARBA" id="ARBA00022441"/>
    </source>
</evidence>
<evidence type="ECO:0000256" key="2">
    <source>
        <dbReference type="ARBA" id="ARBA00022737"/>
    </source>
</evidence>
<dbReference type="EMBL" id="JAIZAY010000003">
    <property type="protein sequence ID" value="KAJ8044576.1"/>
    <property type="molecule type" value="Genomic_DNA"/>
</dbReference>
<dbReference type="OrthoDB" id="10251809at2759"/>
<dbReference type="InterPro" id="IPR011043">
    <property type="entry name" value="Gal_Oxase/kelch_b-propeller"/>
</dbReference>
<gene>
    <name evidence="3" type="ORF">HOLleu_07359</name>
</gene>
<reference evidence="3" key="1">
    <citation type="submission" date="2021-10" db="EMBL/GenBank/DDBJ databases">
        <title>Tropical sea cucumber genome reveals ecological adaptation and Cuvierian tubules defense mechanism.</title>
        <authorList>
            <person name="Chen T."/>
        </authorList>
    </citation>
    <scope>NUCLEOTIDE SEQUENCE</scope>
    <source>
        <strain evidence="3">Nanhai2018</strain>
        <tissue evidence="3">Muscle</tissue>
    </source>
</reference>
<dbReference type="InterPro" id="IPR015915">
    <property type="entry name" value="Kelch-typ_b-propeller"/>
</dbReference>
<protein>
    <submittedName>
        <fullName evidence="3">Kelch domain-containing protein 2</fullName>
    </submittedName>
</protein>
<keyword evidence="1" id="KW-0880">Kelch repeat</keyword>
<organism evidence="3 4">
    <name type="scientific">Holothuria leucospilota</name>
    <name type="common">Black long sea cucumber</name>
    <name type="synonym">Mertensiothuria leucospilota</name>
    <dbReference type="NCBI Taxonomy" id="206669"/>
    <lineage>
        <taxon>Eukaryota</taxon>
        <taxon>Metazoa</taxon>
        <taxon>Echinodermata</taxon>
        <taxon>Eleutherozoa</taxon>
        <taxon>Echinozoa</taxon>
        <taxon>Holothuroidea</taxon>
        <taxon>Aspidochirotacea</taxon>
        <taxon>Aspidochirotida</taxon>
        <taxon>Holothuriidae</taxon>
        <taxon>Holothuria</taxon>
    </lineage>
</organism>
<proteinExistence type="predicted"/>
<keyword evidence="2" id="KW-0677">Repeat</keyword>
<dbReference type="SUPFAM" id="SSF50965">
    <property type="entry name" value="Galactose oxidase, central domain"/>
    <property type="match status" value="1"/>
</dbReference>
<dbReference type="Pfam" id="PF24681">
    <property type="entry name" value="Kelch_KLHDC2_KLHL20_DRC7"/>
    <property type="match status" value="2"/>
</dbReference>
<comment type="caution">
    <text evidence="3">The sequence shown here is derived from an EMBL/GenBank/DDBJ whole genome shotgun (WGS) entry which is preliminary data.</text>
</comment>
<dbReference type="SUPFAM" id="SSF117281">
    <property type="entry name" value="Kelch motif"/>
    <property type="match status" value="1"/>
</dbReference>
<dbReference type="PANTHER" id="PTHR46228:SF2">
    <property type="entry name" value="KELCH REPEAT PROTEIN (AFU_ORTHOLOGUE AFUA_4G14350)"/>
    <property type="match status" value="1"/>
</dbReference>
<accession>A0A9Q1CFU6</accession>
<keyword evidence="4" id="KW-1185">Reference proteome</keyword>
<dbReference type="PANTHER" id="PTHR46228">
    <property type="entry name" value="KELCH DOMAIN-CONTAINING PROTEIN"/>
    <property type="match status" value="1"/>
</dbReference>
<dbReference type="Gene3D" id="2.120.10.80">
    <property type="entry name" value="Kelch-type beta propeller"/>
    <property type="match status" value="2"/>
</dbReference>
<evidence type="ECO:0000313" key="4">
    <source>
        <dbReference type="Proteomes" id="UP001152320"/>
    </source>
</evidence>
<sequence>MESDIRDDNKLPAERSGHVATQLNGKMIVWGGFGALSDESDRISEKYIASNILWIYNIEAQTWVQHFVDCPMTGQSGSGCFSFGGKLFVWGGYPHHSKQMFVLDPAVGIWQDAQVEGDPPEYRDKFVSWLYKDRYVIFGGFGPAPENATRESWVADPSSYHHNSVIRGWNNQLYEYNIRENRWSKPQTRGPVPCPRASHAGAIVENRGYVFGGRFQERRRNDIHFVDLDTYSWSDRLPVHGPQPEGRSWHSLTAVGSHHLLLCGGFNTACKPLDDAWMFDTNEFLWKRLEWDLPSPRLWHTAVQGTHLGEVVIFGGSTNNILSLEEPTRHTNSVLHIFVTPKPLFRICCDMIRENLERLRPQINQLPSYLQKKFDQNPMPR</sequence>
<name>A0A9Q1CFU6_HOLLE</name>
<dbReference type="AlphaFoldDB" id="A0A9Q1CFU6"/>